<dbReference type="RefSeq" id="WP_039814781.1">
    <property type="nucleotide sequence ID" value="NZ_UGRY01000002.1"/>
</dbReference>
<organism evidence="2 3">
    <name type="scientific">Nocardia otitidiscaviarum</name>
    <dbReference type="NCBI Taxonomy" id="1823"/>
    <lineage>
        <taxon>Bacteria</taxon>
        <taxon>Bacillati</taxon>
        <taxon>Actinomycetota</taxon>
        <taxon>Actinomycetes</taxon>
        <taxon>Mycobacteriales</taxon>
        <taxon>Nocardiaceae</taxon>
        <taxon>Nocardia</taxon>
    </lineage>
</organism>
<feature type="domain" description="HTH luxR-type" evidence="1">
    <location>
        <begin position="237"/>
        <end position="294"/>
    </location>
</feature>
<keyword evidence="3" id="KW-1185">Reference proteome</keyword>
<dbReference type="InterPro" id="IPR000792">
    <property type="entry name" value="Tscrpt_reg_LuxR_C"/>
</dbReference>
<dbReference type="GO" id="GO:0006355">
    <property type="term" value="P:regulation of DNA-templated transcription"/>
    <property type="evidence" value="ECO:0007669"/>
    <property type="project" value="InterPro"/>
</dbReference>
<gene>
    <name evidence="2" type="ORF">NCTC1934_04713</name>
</gene>
<name>A0A378YWX6_9NOCA</name>
<dbReference type="SUPFAM" id="SSF46894">
    <property type="entry name" value="C-terminal effector domain of the bipartite response regulators"/>
    <property type="match status" value="1"/>
</dbReference>
<protein>
    <submittedName>
        <fullName evidence="2">Bacterial regulatory proteins, luxR family</fullName>
    </submittedName>
</protein>
<accession>A0A378YWX6</accession>
<evidence type="ECO:0000313" key="2">
    <source>
        <dbReference type="EMBL" id="SUA81308.1"/>
    </source>
</evidence>
<dbReference type="EMBL" id="UGRY01000002">
    <property type="protein sequence ID" value="SUA81308.1"/>
    <property type="molecule type" value="Genomic_DNA"/>
</dbReference>
<evidence type="ECO:0000313" key="3">
    <source>
        <dbReference type="Proteomes" id="UP000255467"/>
    </source>
</evidence>
<dbReference type="Gene3D" id="1.10.10.10">
    <property type="entry name" value="Winged helix-like DNA-binding domain superfamily/Winged helix DNA-binding domain"/>
    <property type="match status" value="1"/>
</dbReference>
<proteinExistence type="predicted"/>
<dbReference type="Proteomes" id="UP000255467">
    <property type="component" value="Unassembled WGS sequence"/>
</dbReference>
<dbReference type="InterPro" id="IPR036388">
    <property type="entry name" value="WH-like_DNA-bd_sf"/>
</dbReference>
<dbReference type="SMART" id="SM00421">
    <property type="entry name" value="HTH_LUXR"/>
    <property type="match status" value="1"/>
</dbReference>
<dbReference type="GO" id="GO:0003677">
    <property type="term" value="F:DNA binding"/>
    <property type="evidence" value="ECO:0007669"/>
    <property type="project" value="InterPro"/>
</dbReference>
<dbReference type="OrthoDB" id="5932488at2"/>
<dbReference type="AlphaFoldDB" id="A0A378YWX6"/>
<evidence type="ECO:0000259" key="1">
    <source>
        <dbReference type="SMART" id="SM00421"/>
    </source>
</evidence>
<reference evidence="2 3" key="1">
    <citation type="submission" date="2018-06" db="EMBL/GenBank/DDBJ databases">
        <authorList>
            <consortium name="Pathogen Informatics"/>
            <person name="Doyle S."/>
        </authorList>
    </citation>
    <scope>NUCLEOTIDE SEQUENCE [LARGE SCALE GENOMIC DNA]</scope>
    <source>
        <strain evidence="2 3">NCTC1934</strain>
    </source>
</reference>
<sequence>MTPAIPYGGAAVGPVYRFIRDERRVPVTAISPSIGRSERDVDRALEYLRFHRLVDDSRDTAGAVRATSPLLALGRLALLAMADEIPEVDLAELVEPETVAHALQRAALQSVTQHIAVSVDCFTALTETAVTMAERNLTVYHARPLLGSTQAVRSIVEYARLKGLPVTSVWSRAFVAAAENAELQQWLRERDIALVVHSASDVRGVVIDDGRLGVLHHDLEGVVVRTRCDGLTPESTGARPASRRLRVLRGVVDGNTDEELSVRLNVSVKTIRRDVTRVRELLGVSSRTSLIATARVLHLA</sequence>
<dbReference type="InterPro" id="IPR016032">
    <property type="entry name" value="Sig_transdc_resp-reg_C-effctor"/>
</dbReference>
<dbReference type="Pfam" id="PF00196">
    <property type="entry name" value="GerE"/>
    <property type="match status" value="1"/>
</dbReference>